<proteinExistence type="predicted"/>
<dbReference type="SMART" id="SM00450">
    <property type="entry name" value="RHOD"/>
    <property type="match status" value="1"/>
</dbReference>
<dbReference type="SUPFAM" id="SSF52821">
    <property type="entry name" value="Rhodanese/Cell cycle control phosphatase"/>
    <property type="match status" value="1"/>
</dbReference>
<name>A0A2U1T5Z1_9CORY</name>
<dbReference type="PROSITE" id="PS50206">
    <property type="entry name" value="RHODANESE_3"/>
    <property type="match status" value="1"/>
</dbReference>
<dbReference type="Proteomes" id="UP000244989">
    <property type="component" value="Unassembled WGS sequence"/>
</dbReference>
<dbReference type="OrthoDB" id="9800872at2"/>
<dbReference type="PANTHER" id="PTHR43031">
    <property type="entry name" value="FAD-DEPENDENT OXIDOREDUCTASE"/>
    <property type="match status" value="1"/>
</dbReference>
<dbReference type="InterPro" id="IPR050229">
    <property type="entry name" value="GlpE_sulfurtransferase"/>
</dbReference>
<dbReference type="Pfam" id="PF00581">
    <property type="entry name" value="Rhodanese"/>
    <property type="match status" value="1"/>
</dbReference>
<keyword evidence="3" id="KW-1185">Reference proteome</keyword>
<evidence type="ECO:0000259" key="1">
    <source>
        <dbReference type="PROSITE" id="PS50206"/>
    </source>
</evidence>
<accession>A0A2U1T5Z1</accession>
<evidence type="ECO:0000313" key="3">
    <source>
        <dbReference type="Proteomes" id="UP000244989"/>
    </source>
</evidence>
<dbReference type="AlphaFoldDB" id="A0A2U1T5Z1"/>
<feature type="domain" description="Rhodanese" evidence="1">
    <location>
        <begin position="14"/>
        <end position="98"/>
    </location>
</feature>
<reference evidence="3" key="1">
    <citation type="submission" date="2018-04" db="EMBL/GenBank/DDBJ databases">
        <authorList>
            <person name="Liu S."/>
            <person name="Wang Z."/>
            <person name="Li J."/>
        </authorList>
    </citation>
    <scope>NUCLEOTIDE SEQUENCE [LARGE SCALE GENOMIC DNA]</scope>
    <source>
        <strain evidence="3">2189</strain>
    </source>
</reference>
<dbReference type="Gene3D" id="3.40.250.10">
    <property type="entry name" value="Rhodanese-like domain"/>
    <property type="match status" value="1"/>
</dbReference>
<dbReference type="CDD" id="cd00158">
    <property type="entry name" value="RHOD"/>
    <property type="match status" value="1"/>
</dbReference>
<dbReference type="EMBL" id="QEEZ01000013">
    <property type="protein sequence ID" value="PWC01383.1"/>
    <property type="molecule type" value="Genomic_DNA"/>
</dbReference>
<dbReference type="RefSeq" id="WP_108432260.1">
    <property type="nucleotide sequence ID" value="NZ_CP026947.1"/>
</dbReference>
<dbReference type="KEGG" id="cyz:C3B44_10155"/>
<dbReference type="InterPro" id="IPR036873">
    <property type="entry name" value="Rhodanese-like_dom_sf"/>
</dbReference>
<evidence type="ECO:0000313" key="2">
    <source>
        <dbReference type="EMBL" id="PWC01383.1"/>
    </source>
</evidence>
<dbReference type="InterPro" id="IPR001763">
    <property type="entry name" value="Rhodanese-like_dom"/>
</dbReference>
<organism evidence="2 3">
    <name type="scientific">Corynebacterium yudongzhengii</name>
    <dbReference type="NCBI Taxonomy" id="2080740"/>
    <lineage>
        <taxon>Bacteria</taxon>
        <taxon>Bacillati</taxon>
        <taxon>Actinomycetota</taxon>
        <taxon>Actinomycetes</taxon>
        <taxon>Mycobacteriales</taxon>
        <taxon>Corynebacteriaceae</taxon>
        <taxon>Corynebacterium</taxon>
    </lineage>
</organism>
<protein>
    <submittedName>
        <fullName evidence="2">Rhodanese-like domain-containing protein</fullName>
    </submittedName>
</protein>
<comment type="caution">
    <text evidence="2">The sequence shown here is derived from an EMBL/GenBank/DDBJ whole genome shotgun (WGS) entry which is preliminary data.</text>
</comment>
<sequence length="98" mass="10821">MKQVNVTEVPVSSQFIDVREPDEYAEAHAVGTVNIPMSELAQRTEEINPAEPVYLICRSGGRSARMAEFLEETFPDVEAINVTGGTLAWIEAELPTEK</sequence>
<gene>
    <name evidence="2" type="ORF">DF222_07605</name>
</gene>
<dbReference type="PANTHER" id="PTHR43031:SF7">
    <property type="entry name" value="NITRIC OXIDE REDUCTASE FLRD-NAD(+) REDUCTASE"/>
    <property type="match status" value="1"/>
</dbReference>